<evidence type="ECO:0000259" key="6">
    <source>
        <dbReference type="PROSITE" id="PS50850"/>
    </source>
</evidence>
<accession>A0A975FX07</accession>
<dbReference type="InterPro" id="IPR020846">
    <property type="entry name" value="MFS_dom"/>
</dbReference>
<feature type="transmembrane region" description="Helical" evidence="5">
    <location>
        <begin position="49"/>
        <end position="71"/>
    </location>
</feature>
<feature type="transmembrane region" description="Helical" evidence="5">
    <location>
        <begin position="392"/>
        <end position="412"/>
    </location>
</feature>
<keyword evidence="4 5" id="KW-0472">Membrane</keyword>
<feature type="transmembrane region" description="Helical" evidence="5">
    <location>
        <begin position="211"/>
        <end position="232"/>
    </location>
</feature>
<dbReference type="InterPro" id="IPR011701">
    <property type="entry name" value="MFS"/>
</dbReference>
<dbReference type="GO" id="GO:0046943">
    <property type="term" value="F:carboxylic acid transmembrane transporter activity"/>
    <property type="evidence" value="ECO:0007669"/>
    <property type="project" value="TreeGrafter"/>
</dbReference>
<dbReference type="PROSITE" id="PS50850">
    <property type="entry name" value="MFS"/>
    <property type="match status" value="1"/>
</dbReference>
<dbReference type="PANTHER" id="PTHR23508:SF10">
    <property type="entry name" value="CARBOXYLIC ACID TRANSPORTER PROTEIN HOMOLOG"/>
    <property type="match status" value="1"/>
</dbReference>
<gene>
    <name evidence="7" type="ORF">KCG34_14890</name>
</gene>
<dbReference type="PROSITE" id="PS00217">
    <property type="entry name" value="SUGAR_TRANSPORT_2"/>
    <property type="match status" value="1"/>
</dbReference>
<evidence type="ECO:0000256" key="4">
    <source>
        <dbReference type="ARBA" id="ARBA00023136"/>
    </source>
</evidence>
<evidence type="ECO:0000256" key="3">
    <source>
        <dbReference type="ARBA" id="ARBA00022989"/>
    </source>
</evidence>
<feature type="transmembrane region" description="Helical" evidence="5">
    <location>
        <begin position="83"/>
        <end position="102"/>
    </location>
</feature>
<sequence length="458" mass="49233">MSLAAELRGMDRHQWSAVTASFLGWTLDAFDFFLMVFMFSAIAKEFHSSVPAVAIASTLTLAARPFGALFFGMLADRFGRKPILMIDILLYSVMEFASAYAPTLTALLFLRCLFGFAMGGEWGIGASLVMESIPPKARGFLSGVLQEGYAAGYLLASLVFYFLFDRIGWRGMFMVGLAPALIIVLIRLGVKESPVFEAQARASAGATARRSLPAMLGLGLLALGVSVGPAIVGALAGPLDKNAMLYWVYFVDAPIALCGLWVFRKHWRMALYCVLLMTAFNFFSHGAQDLYPTFLTKQHHLDTQATGLLTMLGNVGAIVGGLVFGAWSEQLGRRRTMVIAALLGVLVIPLWAFSHTIPLLMLGVVLIQVSVQGSWGVIPVHLNELSPADARGAFPGFAYQLGNILASGCIVWQSQIAEARGGDYGFALALVVGIVAVVIAGLTLFGPERQGVDFVTAD</sequence>
<dbReference type="SUPFAM" id="SSF103473">
    <property type="entry name" value="MFS general substrate transporter"/>
    <property type="match status" value="2"/>
</dbReference>
<comment type="subcellular location">
    <subcellularLocation>
        <location evidence="1">Membrane</location>
        <topology evidence="1">Multi-pass membrane protein</topology>
    </subcellularLocation>
</comment>
<dbReference type="PANTHER" id="PTHR23508">
    <property type="entry name" value="CARBOXYLIC ACID TRANSPORTER PROTEIN HOMOLOG"/>
    <property type="match status" value="1"/>
</dbReference>
<feature type="transmembrane region" description="Helical" evidence="5">
    <location>
        <begin position="244"/>
        <end position="263"/>
    </location>
</feature>
<dbReference type="Gene3D" id="1.20.1250.20">
    <property type="entry name" value="MFS general substrate transporter like domains"/>
    <property type="match status" value="2"/>
</dbReference>
<protein>
    <submittedName>
        <fullName evidence="7">MFS transporter</fullName>
    </submittedName>
</protein>
<dbReference type="InterPro" id="IPR036259">
    <property type="entry name" value="MFS_trans_sf"/>
</dbReference>
<keyword evidence="8" id="KW-1185">Reference proteome</keyword>
<dbReference type="Proteomes" id="UP000676409">
    <property type="component" value="Chromosome"/>
</dbReference>
<evidence type="ECO:0000313" key="8">
    <source>
        <dbReference type="Proteomes" id="UP000676409"/>
    </source>
</evidence>
<evidence type="ECO:0000256" key="2">
    <source>
        <dbReference type="ARBA" id="ARBA00022692"/>
    </source>
</evidence>
<evidence type="ECO:0000313" key="7">
    <source>
        <dbReference type="EMBL" id="QUD86382.1"/>
    </source>
</evidence>
<dbReference type="EMBL" id="CP073078">
    <property type="protein sequence ID" value="QUD86382.1"/>
    <property type="molecule type" value="Genomic_DNA"/>
</dbReference>
<feature type="transmembrane region" description="Helical" evidence="5">
    <location>
        <begin position="424"/>
        <end position="445"/>
    </location>
</feature>
<evidence type="ECO:0000256" key="5">
    <source>
        <dbReference type="SAM" id="Phobius"/>
    </source>
</evidence>
<dbReference type="RefSeq" id="WP_211936434.1">
    <property type="nucleotide sequence ID" value="NZ_CP073078.1"/>
</dbReference>
<dbReference type="Pfam" id="PF07690">
    <property type="entry name" value="MFS_1"/>
    <property type="match status" value="2"/>
</dbReference>
<dbReference type="InterPro" id="IPR005829">
    <property type="entry name" value="Sugar_transporter_CS"/>
</dbReference>
<feature type="transmembrane region" description="Helical" evidence="5">
    <location>
        <begin position="307"/>
        <end position="327"/>
    </location>
</feature>
<dbReference type="GO" id="GO:0005886">
    <property type="term" value="C:plasma membrane"/>
    <property type="evidence" value="ECO:0007669"/>
    <property type="project" value="TreeGrafter"/>
</dbReference>
<dbReference type="KEGG" id="caul:KCG34_14890"/>
<keyword evidence="2 5" id="KW-0812">Transmembrane</keyword>
<keyword evidence="3 5" id="KW-1133">Transmembrane helix</keyword>
<reference evidence="7" key="1">
    <citation type="submission" date="2021-04" db="EMBL/GenBank/DDBJ databases">
        <title>The complete genome sequence of Caulobacter sp. S6.</title>
        <authorList>
            <person name="Tang Y."/>
            <person name="Ouyang W."/>
            <person name="Liu Q."/>
            <person name="Huang B."/>
            <person name="Guo Z."/>
            <person name="Lei P."/>
        </authorList>
    </citation>
    <scope>NUCLEOTIDE SEQUENCE</scope>
    <source>
        <strain evidence="7">S6</strain>
    </source>
</reference>
<proteinExistence type="predicted"/>
<feature type="transmembrane region" description="Helical" evidence="5">
    <location>
        <begin position="20"/>
        <end position="43"/>
    </location>
</feature>
<feature type="transmembrane region" description="Helical" evidence="5">
    <location>
        <begin position="339"/>
        <end position="367"/>
    </location>
</feature>
<evidence type="ECO:0000256" key="1">
    <source>
        <dbReference type="ARBA" id="ARBA00004141"/>
    </source>
</evidence>
<name>A0A975FX07_9CAUL</name>
<feature type="domain" description="Major facilitator superfamily (MFS) profile" evidence="6">
    <location>
        <begin position="17"/>
        <end position="450"/>
    </location>
</feature>
<organism evidence="7 8">
    <name type="scientific">Phenylobacterium montanum</name>
    <dbReference type="NCBI Taxonomy" id="2823693"/>
    <lineage>
        <taxon>Bacteria</taxon>
        <taxon>Pseudomonadati</taxon>
        <taxon>Pseudomonadota</taxon>
        <taxon>Alphaproteobacteria</taxon>
        <taxon>Caulobacterales</taxon>
        <taxon>Caulobacteraceae</taxon>
        <taxon>Phenylobacterium</taxon>
    </lineage>
</organism>
<feature type="transmembrane region" description="Helical" evidence="5">
    <location>
        <begin position="270"/>
        <end position="287"/>
    </location>
</feature>
<dbReference type="AlphaFoldDB" id="A0A975FX07"/>
<feature type="transmembrane region" description="Helical" evidence="5">
    <location>
        <begin position="169"/>
        <end position="190"/>
    </location>
</feature>